<dbReference type="AlphaFoldDB" id="A0A1J4ML36"/>
<comment type="caution">
    <text evidence="1">The sequence shown here is derived from an EMBL/GenBank/DDBJ whole genome shotgun (WGS) entry which is preliminary data.</text>
</comment>
<sequence>MELKIKKQTIEFEGEKIRVILIDFGISFYVWIGKHPNIEFLCATFPVLDNKSASDNFASSSILGEDEICASISSYLCK</sequence>
<proteinExistence type="predicted"/>
<keyword evidence="2" id="KW-1185">Reference proteome</keyword>
<dbReference type="GeneID" id="39980338"/>
<dbReference type="EMBL" id="LRBP01000014">
    <property type="protein sequence ID" value="OII73748.1"/>
    <property type="molecule type" value="Genomic_DNA"/>
</dbReference>
<gene>
    <name evidence="1" type="ORF">cubi_03546</name>
</gene>
<evidence type="ECO:0000313" key="2">
    <source>
        <dbReference type="Proteomes" id="UP000186176"/>
    </source>
</evidence>
<dbReference type="Proteomes" id="UP000186176">
    <property type="component" value="Unassembled WGS sequence"/>
</dbReference>
<dbReference type="VEuPathDB" id="CryptoDB:cubi_03546"/>
<protein>
    <submittedName>
        <fullName evidence="1">Uncharacterized protein</fullName>
    </submittedName>
</protein>
<organism evidence="1 2">
    <name type="scientific">Cryptosporidium ubiquitum</name>
    <dbReference type="NCBI Taxonomy" id="857276"/>
    <lineage>
        <taxon>Eukaryota</taxon>
        <taxon>Sar</taxon>
        <taxon>Alveolata</taxon>
        <taxon>Apicomplexa</taxon>
        <taxon>Conoidasida</taxon>
        <taxon>Coccidia</taxon>
        <taxon>Eucoccidiorida</taxon>
        <taxon>Eimeriorina</taxon>
        <taxon>Cryptosporidiidae</taxon>
        <taxon>Cryptosporidium</taxon>
    </lineage>
</organism>
<accession>A0A1J4ML36</accession>
<dbReference type="OrthoDB" id="10396070at2759"/>
<name>A0A1J4ML36_9CRYT</name>
<dbReference type="RefSeq" id="XP_028875003.1">
    <property type="nucleotide sequence ID" value="XM_029020559.1"/>
</dbReference>
<evidence type="ECO:0000313" key="1">
    <source>
        <dbReference type="EMBL" id="OII73748.1"/>
    </source>
</evidence>
<reference evidence="1 2" key="1">
    <citation type="submission" date="2016-10" db="EMBL/GenBank/DDBJ databases">
        <title>Reductive evolution of mitochondrial metabolism and differential evolution of invasion-related proteins in Cryptosporidium.</title>
        <authorList>
            <person name="Liu S."/>
            <person name="Roellig D.M."/>
            <person name="Guo Y."/>
            <person name="Li N."/>
            <person name="Frace M.A."/>
            <person name="Tang K."/>
            <person name="Zhang L."/>
            <person name="Feng Y."/>
            <person name="Xiao L."/>
        </authorList>
    </citation>
    <scope>NUCLEOTIDE SEQUENCE [LARGE SCALE GENOMIC DNA]</scope>
    <source>
        <strain evidence="1">39726</strain>
    </source>
</reference>